<evidence type="ECO:0000313" key="1">
    <source>
        <dbReference type="EMBL" id="KAG8233772.1"/>
    </source>
</evidence>
<comment type="caution">
    <text evidence="1">The sequence shown here is derived from an EMBL/GenBank/DDBJ whole genome shotgun (WGS) entry which is preliminary data.</text>
</comment>
<accession>A0A8K0KFZ1</accession>
<dbReference type="EMBL" id="KZ308746">
    <property type="protein sequence ID" value="KAG8233772.1"/>
    <property type="molecule type" value="Genomic_DNA"/>
</dbReference>
<organism evidence="1 2">
    <name type="scientific">Ladona fulva</name>
    <name type="common">Scarce chaser dragonfly</name>
    <name type="synonym">Libellula fulva</name>
    <dbReference type="NCBI Taxonomy" id="123851"/>
    <lineage>
        <taxon>Eukaryota</taxon>
        <taxon>Metazoa</taxon>
        <taxon>Ecdysozoa</taxon>
        <taxon>Arthropoda</taxon>
        <taxon>Hexapoda</taxon>
        <taxon>Insecta</taxon>
        <taxon>Pterygota</taxon>
        <taxon>Palaeoptera</taxon>
        <taxon>Odonata</taxon>
        <taxon>Epiprocta</taxon>
        <taxon>Anisoptera</taxon>
        <taxon>Libelluloidea</taxon>
        <taxon>Libellulidae</taxon>
        <taxon>Ladona</taxon>
    </lineage>
</organism>
<sequence>MLTSNSFLYKLLDSICEEYSDPVESLAVPPLALDILIWVVSIRLSHHSFGDKENQLEVIKAVQSRLETLVYCCLILSGRSIAHKFVKLILICSEGYWNLKESVGMNGSRFDTSVLHALISGLMNLKQCHSAGALRWLFSLMGRMAGPDGMVLVGQHCVSLLLKVAQEISLNTNIYHLLLRS</sequence>
<name>A0A8K0KFZ1_LADFU</name>
<dbReference type="OrthoDB" id="47801at2759"/>
<reference evidence="1" key="1">
    <citation type="submission" date="2013-04" db="EMBL/GenBank/DDBJ databases">
        <authorList>
            <person name="Qu J."/>
            <person name="Murali S.C."/>
            <person name="Bandaranaike D."/>
            <person name="Bellair M."/>
            <person name="Blankenburg K."/>
            <person name="Chao H."/>
            <person name="Dinh H."/>
            <person name="Doddapaneni H."/>
            <person name="Downs B."/>
            <person name="Dugan-Rocha S."/>
            <person name="Elkadiri S."/>
            <person name="Gnanaolivu R.D."/>
            <person name="Hernandez B."/>
            <person name="Javaid M."/>
            <person name="Jayaseelan J.C."/>
            <person name="Lee S."/>
            <person name="Li M."/>
            <person name="Ming W."/>
            <person name="Munidasa M."/>
            <person name="Muniz J."/>
            <person name="Nguyen L."/>
            <person name="Ongeri F."/>
            <person name="Osuji N."/>
            <person name="Pu L.-L."/>
            <person name="Puazo M."/>
            <person name="Qu C."/>
            <person name="Quiroz J."/>
            <person name="Raj R."/>
            <person name="Weissenberger G."/>
            <person name="Xin Y."/>
            <person name="Zou X."/>
            <person name="Han Y."/>
            <person name="Richards S."/>
            <person name="Worley K."/>
            <person name="Muzny D."/>
            <person name="Gibbs R."/>
        </authorList>
    </citation>
    <scope>NUCLEOTIDE SEQUENCE</scope>
    <source>
        <strain evidence="1">Sampled in the wild</strain>
    </source>
</reference>
<evidence type="ECO:0000313" key="2">
    <source>
        <dbReference type="Proteomes" id="UP000792457"/>
    </source>
</evidence>
<protein>
    <submittedName>
        <fullName evidence="1">Uncharacterized protein</fullName>
    </submittedName>
</protein>
<gene>
    <name evidence="1" type="ORF">J437_LFUL003843</name>
</gene>
<feature type="non-terminal residue" evidence="1">
    <location>
        <position position="1"/>
    </location>
</feature>
<dbReference type="Proteomes" id="UP000792457">
    <property type="component" value="Unassembled WGS sequence"/>
</dbReference>
<keyword evidence="2" id="KW-1185">Reference proteome</keyword>
<reference evidence="1" key="2">
    <citation type="submission" date="2017-10" db="EMBL/GenBank/DDBJ databases">
        <title>Ladona fulva Genome sequencing and assembly.</title>
        <authorList>
            <person name="Murali S."/>
            <person name="Richards S."/>
            <person name="Bandaranaike D."/>
            <person name="Bellair M."/>
            <person name="Blankenburg K."/>
            <person name="Chao H."/>
            <person name="Dinh H."/>
            <person name="Doddapaneni H."/>
            <person name="Dugan-Rocha S."/>
            <person name="Elkadiri S."/>
            <person name="Gnanaolivu R."/>
            <person name="Hernandez B."/>
            <person name="Skinner E."/>
            <person name="Javaid M."/>
            <person name="Lee S."/>
            <person name="Li M."/>
            <person name="Ming W."/>
            <person name="Munidasa M."/>
            <person name="Muniz J."/>
            <person name="Nguyen L."/>
            <person name="Hughes D."/>
            <person name="Osuji N."/>
            <person name="Pu L.-L."/>
            <person name="Puazo M."/>
            <person name="Qu C."/>
            <person name="Quiroz J."/>
            <person name="Raj R."/>
            <person name="Weissenberger G."/>
            <person name="Xin Y."/>
            <person name="Zou X."/>
            <person name="Han Y."/>
            <person name="Worley K."/>
            <person name="Muzny D."/>
            <person name="Gibbs R."/>
        </authorList>
    </citation>
    <scope>NUCLEOTIDE SEQUENCE</scope>
    <source>
        <strain evidence="1">Sampled in the wild</strain>
    </source>
</reference>
<dbReference type="AlphaFoldDB" id="A0A8K0KFZ1"/>
<proteinExistence type="predicted"/>